<dbReference type="InterPro" id="IPR007085">
    <property type="entry name" value="DNA/pantothenate-metab_flavo_C"/>
</dbReference>
<dbReference type="EC" id="4.1.1.36" evidence="3"/>
<feature type="binding site" evidence="3">
    <location>
        <position position="338"/>
    </location>
    <ligand>
        <name>CTP</name>
        <dbReference type="ChEBI" id="CHEBI:37563"/>
    </ligand>
</feature>
<dbReference type="SUPFAM" id="SSF52507">
    <property type="entry name" value="Homo-oligomeric flavin-containing Cys decarboxylases, HFCD"/>
    <property type="match status" value="1"/>
</dbReference>
<dbReference type="InterPro" id="IPR005252">
    <property type="entry name" value="CoaBC"/>
</dbReference>
<comment type="cofactor">
    <cofactor evidence="3">
        <name>FMN</name>
        <dbReference type="ChEBI" id="CHEBI:58210"/>
    </cofactor>
    <text evidence="3">Binds 1 FMN per subunit.</text>
</comment>
<organism evidence="7 8">
    <name type="scientific">Benzoatithermus flavus</name>
    <dbReference type="NCBI Taxonomy" id="3108223"/>
    <lineage>
        <taxon>Bacteria</taxon>
        <taxon>Pseudomonadati</taxon>
        <taxon>Pseudomonadota</taxon>
        <taxon>Alphaproteobacteria</taxon>
        <taxon>Geminicoccales</taxon>
        <taxon>Geminicoccaceae</taxon>
        <taxon>Benzoatithermus</taxon>
    </lineage>
</organism>
<dbReference type="SUPFAM" id="SSF102645">
    <property type="entry name" value="CoaB-like"/>
    <property type="match status" value="1"/>
</dbReference>
<comment type="function">
    <text evidence="4">Catalyzes two steps in the biosynthesis of coenzyme A. In the first step cysteine is conjugated to 4'-phosphopantothenate to form 4-phosphopantothenoylcysteine, in the latter compound is decarboxylated to form 4'-phosphopantotheine.</text>
</comment>
<evidence type="ECO:0000256" key="3">
    <source>
        <dbReference type="HAMAP-Rule" id="MF_02225"/>
    </source>
</evidence>
<feature type="binding site" evidence="3">
    <location>
        <position position="342"/>
    </location>
    <ligand>
        <name>CTP</name>
        <dbReference type="ChEBI" id="CHEBI:37563"/>
    </ligand>
</feature>
<feature type="binding site" evidence="3">
    <location>
        <begin position="305"/>
        <end position="308"/>
    </location>
    <ligand>
        <name>CTP</name>
        <dbReference type="ChEBI" id="CHEBI:37563"/>
    </ligand>
</feature>
<dbReference type="Pfam" id="PF02441">
    <property type="entry name" value="Flavoprotein"/>
    <property type="match status" value="1"/>
</dbReference>
<keyword evidence="3" id="KW-0479">Metal-binding</keyword>
<dbReference type="GO" id="GO:0004633">
    <property type="term" value="F:phosphopantothenoylcysteine decarboxylase activity"/>
    <property type="evidence" value="ECO:0007669"/>
    <property type="project" value="UniProtKB-EC"/>
</dbReference>
<evidence type="ECO:0000313" key="7">
    <source>
        <dbReference type="EMBL" id="MEK0082932.1"/>
    </source>
</evidence>
<dbReference type="HAMAP" id="MF_02225">
    <property type="entry name" value="CoaBC"/>
    <property type="match status" value="1"/>
</dbReference>
<gene>
    <name evidence="3 7" type="primary">coaBC</name>
    <name evidence="7" type="ORF">U1T56_07205</name>
</gene>
<dbReference type="InterPro" id="IPR003382">
    <property type="entry name" value="Flavoprotein"/>
</dbReference>
<dbReference type="PANTHER" id="PTHR14359:SF6">
    <property type="entry name" value="PHOSPHOPANTOTHENOYLCYSTEINE DECARBOXYLASE"/>
    <property type="match status" value="1"/>
</dbReference>
<feature type="binding site" evidence="3">
    <location>
        <position position="324"/>
    </location>
    <ligand>
        <name>CTP</name>
        <dbReference type="ChEBI" id="CHEBI:37563"/>
    </ligand>
</feature>
<dbReference type="GO" id="GO:0004632">
    <property type="term" value="F:phosphopantothenate--cysteine ligase activity"/>
    <property type="evidence" value="ECO:0007669"/>
    <property type="project" value="UniProtKB-EC"/>
</dbReference>
<evidence type="ECO:0000259" key="6">
    <source>
        <dbReference type="Pfam" id="PF04127"/>
    </source>
</evidence>
<feature type="binding site" evidence="3">
    <location>
        <position position="277"/>
    </location>
    <ligand>
        <name>CTP</name>
        <dbReference type="ChEBI" id="CHEBI:37563"/>
    </ligand>
</feature>
<keyword evidence="3" id="KW-0460">Magnesium</keyword>
<keyword evidence="3 4" id="KW-0285">Flavoprotein</keyword>
<comment type="similarity">
    <text evidence="3 4">In the C-terminal section; belongs to the PPC synthetase family.</text>
</comment>
<feature type="domain" description="Flavoprotein" evidence="5">
    <location>
        <begin position="4"/>
        <end position="174"/>
    </location>
</feature>
<comment type="catalytic activity">
    <reaction evidence="3 4">
        <text>N-[(R)-4-phosphopantothenoyl]-L-cysteine + H(+) = (R)-4'-phosphopantetheine + CO2</text>
        <dbReference type="Rhea" id="RHEA:16793"/>
        <dbReference type="ChEBI" id="CHEBI:15378"/>
        <dbReference type="ChEBI" id="CHEBI:16526"/>
        <dbReference type="ChEBI" id="CHEBI:59458"/>
        <dbReference type="ChEBI" id="CHEBI:61723"/>
        <dbReference type="EC" id="4.1.1.36"/>
    </reaction>
</comment>
<evidence type="ECO:0000256" key="1">
    <source>
        <dbReference type="ARBA" id="ARBA00022793"/>
    </source>
</evidence>
<dbReference type="Pfam" id="PF04127">
    <property type="entry name" value="DFP"/>
    <property type="match status" value="1"/>
</dbReference>
<dbReference type="PANTHER" id="PTHR14359">
    <property type="entry name" value="HOMO-OLIGOMERIC FLAVIN CONTAINING CYS DECARBOXYLASE FAMILY"/>
    <property type="match status" value="1"/>
</dbReference>
<name>A0ABU8XP38_9PROT</name>
<feature type="region of interest" description="Phosphopantothenate--cysteine ligase" evidence="3">
    <location>
        <begin position="190"/>
        <end position="405"/>
    </location>
</feature>
<keyword evidence="3" id="KW-0511">Multifunctional enzyme</keyword>
<comment type="caution">
    <text evidence="3">Lacks conserved residue(s) required for the propagation of feature annotation.</text>
</comment>
<dbReference type="Proteomes" id="UP001375743">
    <property type="component" value="Unassembled WGS sequence"/>
</dbReference>
<keyword evidence="3 4" id="KW-0288">FMN</keyword>
<evidence type="ECO:0000256" key="4">
    <source>
        <dbReference type="RuleBase" id="RU364078"/>
    </source>
</evidence>
<evidence type="ECO:0000313" key="8">
    <source>
        <dbReference type="Proteomes" id="UP001375743"/>
    </source>
</evidence>
<evidence type="ECO:0000256" key="2">
    <source>
        <dbReference type="ARBA" id="ARBA00023239"/>
    </source>
</evidence>
<keyword evidence="1 3" id="KW-0210">Decarboxylase</keyword>
<feature type="domain" description="DNA/pantothenate metabolism flavoprotein C-terminal" evidence="6">
    <location>
        <begin position="185"/>
        <end position="396"/>
    </location>
</feature>
<dbReference type="EC" id="6.3.2.5" evidence="3"/>
<sequence length="405" mass="43153">MSPKRILLIVGGGIAAYKCLELVRRGRERGLAFRCVLTAGGKEFVTPLSLASLSGEKVYQELFSLTDEAEIGHIRLSREADLVVVAPATANLIAKMAAGIGDDLATTLLLATDKPVLIAPAMNPMMWAHPATVRNMARLREDGIRVVGPNPGDMACGEVGSGRMAEAHEILAAIEAILNPMERPLEGQRAVVTSGPTREAIDPVRYISNHSSGRQGHAIARALAEAGARVTLVSGPVQEPDPEGVTTVHIESAREMLAAVEAALPVDIAVCAAAVADWRPALAPARKIKKEEGAAAPVIELVENPDILRTLARHPRRPRLVVGFAAETGDLEALARAKLARKGCDWILANDVSPGSGIFGGESNRILLLTAEGESEAWPELDKREVARRLVRRIADHLAREADHG</sequence>
<comment type="similarity">
    <text evidence="3 4">In the N-terminal section; belongs to the HFCD (homo-oligomeric flavin containing Cys decarboxylase) superfamily.</text>
</comment>
<comment type="function">
    <text evidence="3">Catalyzes two sequential steps in the biosynthesis of coenzyme A. In the first step cysteine is conjugated to 4'-phosphopantothenate to form 4-phosphopantothenoylcysteine. In the second step the latter compound is decarboxylated to form 4'-phosphopantotheine.</text>
</comment>
<comment type="catalytic activity">
    <reaction evidence="3 4">
        <text>(R)-4'-phosphopantothenate + L-cysteine + CTP = N-[(R)-4-phosphopantothenoyl]-L-cysteine + CMP + diphosphate + H(+)</text>
        <dbReference type="Rhea" id="RHEA:19397"/>
        <dbReference type="ChEBI" id="CHEBI:10986"/>
        <dbReference type="ChEBI" id="CHEBI:15378"/>
        <dbReference type="ChEBI" id="CHEBI:33019"/>
        <dbReference type="ChEBI" id="CHEBI:35235"/>
        <dbReference type="ChEBI" id="CHEBI:37563"/>
        <dbReference type="ChEBI" id="CHEBI:59458"/>
        <dbReference type="ChEBI" id="CHEBI:60377"/>
        <dbReference type="EC" id="6.3.2.5"/>
    </reaction>
</comment>
<evidence type="ECO:0000259" key="5">
    <source>
        <dbReference type="Pfam" id="PF02441"/>
    </source>
</evidence>
<dbReference type="InterPro" id="IPR035929">
    <property type="entry name" value="CoaB-like_sf"/>
</dbReference>
<keyword evidence="8" id="KW-1185">Reference proteome</keyword>
<dbReference type="Gene3D" id="3.40.50.10300">
    <property type="entry name" value="CoaB-like"/>
    <property type="match status" value="1"/>
</dbReference>
<dbReference type="NCBIfam" id="TIGR00521">
    <property type="entry name" value="coaBC_dfp"/>
    <property type="match status" value="1"/>
</dbReference>
<dbReference type="InterPro" id="IPR036551">
    <property type="entry name" value="Flavin_trans-like"/>
</dbReference>
<dbReference type="EMBL" id="JBBLZC010000005">
    <property type="protein sequence ID" value="MEK0082932.1"/>
    <property type="molecule type" value="Genomic_DNA"/>
</dbReference>
<comment type="pathway">
    <text evidence="3 4">Cofactor biosynthesis; coenzyme A biosynthesis; CoA from (R)-pantothenate: step 2/5.</text>
</comment>
<feature type="region of interest" description="Phosphopantothenoylcysteine decarboxylase" evidence="3">
    <location>
        <begin position="1"/>
        <end position="189"/>
    </location>
</feature>
<feature type="active site" description="Proton donor" evidence="3">
    <location>
        <position position="156"/>
    </location>
</feature>
<protein>
    <recommendedName>
        <fullName evidence="3">Coenzyme A biosynthesis bifunctional protein CoaBC</fullName>
    </recommendedName>
    <alternativeName>
        <fullName evidence="3">DNA/pantothenate metabolism flavoprotein</fullName>
    </alternativeName>
    <alternativeName>
        <fullName evidence="3">Phosphopantothenoylcysteine synthetase/decarboxylase</fullName>
        <shortName evidence="3">PPCS-PPCDC</shortName>
    </alternativeName>
    <domain>
        <recommendedName>
            <fullName evidence="3">Phosphopantothenoylcysteine decarboxylase</fullName>
            <shortName evidence="3">PPC decarboxylase</shortName>
            <shortName evidence="3">PPC-DC</shortName>
            <ecNumber evidence="3">4.1.1.36</ecNumber>
        </recommendedName>
        <alternativeName>
            <fullName evidence="3">CoaC</fullName>
        </alternativeName>
    </domain>
    <domain>
        <recommendedName>
            <fullName evidence="3">Phosphopantothenate--cysteine ligase</fullName>
            <ecNumber evidence="3">6.3.2.5</ecNumber>
        </recommendedName>
        <alternativeName>
            <fullName evidence="3">CoaB</fullName>
        </alternativeName>
        <alternativeName>
            <fullName evidence="3">Phosphopantothenoylcysteine synthetase</fullName>
            <shortName evidence="3">PPC synthetase</shortName>
            <shortName evidence="3">PPC-S</shortName>
        </alternativeName>
    </domain>
</protein>
<accession>A0ABU8XP38</accession>
<keyword evidence="2 3" id="KW-0456">Lyase</keyword>
<keyword evidence="3 4" id="KW-0436">Ligase</keyword>
<dbReference type="Gene3D" id="3.40.50.1950">
    <property type="entry name" value="Flavin prenyltransferase-like"/>
    <property type="match status" value="1"/>
</dbReference>
<dbReference type="RefSeq" id="WP_418158780.1">
    <property type="nucleotide sequence ID" value="NZ_JBBLZC010000005.1"/>
</dbReference>
<comment type="caution">
    <text evidence="7">The sequence shown here is derived from an EMBL/GenBank/DDBJ whole genome shotgun (WGS) entry which is preliminary data.</text>
</comment>
<comment type="cofactor">
    <cofactor evidence="3">
        <name>Mg(2+)</name>
        <dbReference type="ChEBI" id="CHEBI:18420"/>
    </cofactor>
</comment>
<comment type="pathway">
    <text evidence="3 4">Cofactor biosynthesis; coenzyme A biosynthesis; CoA from (R)-pantothenate: step 3/5.</text>
</comment>
<reference evidence="7 8" key="1">
    <citation type="submission" date="2024-01" db="EMBL/GenBank/DDBJ databases">
        <title>Multi-omics insights into the function and evolution of sodium benzoate biodegradation pathways in Benzoatithermus flavus gen. nov., sp. nov. from hot spring.</title>
        <authorList>
            <person name="Hu C.-J."/>
            <person name="Li W.-J."/>
        </authorList>
    </citation>
    <scope>NUCLEOTIDE SEQUENCE [LARGE SCALE GENOMIC DNA]</scope>
    <source>
        <strain evidence="7 8">SYSU G07066</strain>
    </source>
</reference>
<feature type="binding site" evidence="3">
    <location>
        <position position="287"/>
    </location>
    <ligand>
        <name>CTP</name>
        <dbReference type="ChEBI" id="CHEBI:37563"/>
    </ligand>
</feature>
<proteinExistence type="inferred from homology"/>